<dbReference type="SMART" id="SM00360">
    <property type="entry name" value="RRM"/>
    <property type="match status" value="1"/>
</dbReference>
<keyword evidence="3 8" id="KW-0694">RNA-binding</keyword>
<dbReference type="InterPro" id="IPR035979">
    <property type="entry name" value="RBD_domain_sf"/>
</dbReference>
<reference evidence="10" key="1">
    <citation type="submission" date="2025-08" db="UniProtKB">
        <authorList>
            <consortium name="Ensembl"/>
        </authorList>
    </citation>
    <scope>IDENTIFICATION</scope>
</reference>
<gene>
    <name evidence="10" type="primary">nol8</name>
</gene>
<dbReference type="Proteomes" id="UP000472270">
    <property type="component" value="Unassembled WGS sequence"/>
</dbReference>
<proteinExistence type="predicted"/>
<dbReference type="GO" id="GO:0005730">
    <property type="term" value="C:nucleolus"/>
    <property type="evidence" value="ECO:0007669"/>
    <property type="project" value="UniProtKB-SubCell"/>
</dbReference>
<dbReference type="InterPro" id="IPR034138">
    <property type="entry name" value="NOP8_RRM"/>
</dbReference>
<evidence type="ECO:0000256" key="8">
    <source>
        <dbReference type="PROSITE-ProRule" id="PRU00176"/>
    </source>
</evidence>
<dbReference type="PROSITE" id="PS50102">
    <property type="entry name" value="RRM"/>
    <property type="match status" value="1"/>
</dbReference>
<dbReference type="FunFam" id="3.30.70.330:FF:000346">
    <property type="entry name" value="Nucleolar protein 8"/>
    <property type="match status" value="1"/>
</dbReference>
<dbReference type="InterPro" id="IPR000504">
    <property type="entry name" value="RRM_dom"/>
</dbReference>
<keyword evidence="2" id="KW-0597">Phosphoprotein</keyword>
<dbReference type="Ensembl" id="ENSSRHT00000039814.1">
    <property type="protein sequence ID" value="ENSSRHP00000038708.1"/>
    <property type="gene ID" value="ENSSRHG00000019726.1"/>
</dbReference>
<dbReference type="Pfam" id="PF00076">
    <property type="entry name" value="RRM_1"/>
    <property type="match status" value="1"/>
</dbReference>
<evidence type="ECO:0000256" key="6">
    <source>
        <dbReference type="ARBA" id="ARBA00065066"/>
    </source>
</evidence>
<protein>
    <recommendedName>
        <fullName evidence="7">Nucleolar protein 8</fullName>
    </recommendedName>
</protein>
<evidence type="ECO:0000259" key="9">
    <source>
        <dbReference type="PROSITE" id="PS50102"/>
    </source>
</evidence>
<dbReference type="SUPFAM" id="SSF54928">
    <property type="entry name" value="RNA-binding domain, RBD"/>
    <property type="match status" value="1"/>
</dbReference>
<dbReference type="CDD" id="cd12226">
    <property type="entry name" value="RRM_NOL8"/>
    <property type="match status" value="1"/>
</dbReference>
<evidence type="ECO:0000256" key="1">
    <source>
        <dbReference type="ARBA" id="ARBA00004604"/>
    </source>
</evidence>
<dbReference type="GO" id="GO:1902570">
    <property type="term" value="P:protein localization to nucleolus"/>
    <property type="evidence" value="ECO:0007669"/>
    <property type="project" value="TreeGrafter"/>
</dbReference>
<evidence type="ECO:0000256" key="7">
    <source>
        <dbReference type="ARBA" id="ARBA00068539"/>
    </source>
</evidence>
<evidence type="ECO:0000256" key="5">
    <source>
        <dbReference type="ARBA" id="ARBA00054821"/>
    </source>
</evidence>
<comment type="subcellular location">
    <subcellularLocation>
        <location evidence="1">Nucleus</location>
        <location evidence="1">Nucleolus</location>
    </subcellularLocation>
</comment>
<evidence type="ECO:0000256" key="2">
    <source>
        <dbReference type="ARBA" id="ARBA00022553"/>
    </source>
</evidence>
<accession>A0A673IIN1</accession>
<organism evidence="10 11">
    <name type="scientific">Sinocyclocheilus rhinocerous</name>
    <dbReference type="NCBI Taxonomy" id="307959"/>
    <lineage>
        <taxon>Eukaryota</taxon>
        <taxon>Metazoa</taxon>
        <taxon>Chordata</taxon>
        <taxon>Craniata</taxon>
        <taxon>Vertebrata</taxon>
        <taxon>Euteleostomi</taxon>
        <taxon>Actinopterygii</taxon>
        <taxon>Neopterygii</taxon>
        <taxon>Teleostei</taxon>
        <taxon>Ostariophysi</taxon>
        <taxon>Cypriniformes</taxon>
        <taxon>Cyprinidae</taxon>
        <taxon>Cyprininae</taxon>
        <taxon>Sinocyclocheilus</taxon>
    </lineage>
</organism>
<reference evidence="10" key="2">
    <citation type="submission" date="2025-09" db="UniProtKB">
        <authorList>
            <consortium name="Ensembl"/>
        </authorList>
    </citation>
    <scope>IDENTIFICATION</scope>
</reference>
<evidence type="ECO:0000313" key="10">
    <source>
        <dbReference type="Ensembl" id="ENSSRHP00000038708.1"/>
    </source>
</evidence>
<evidence type="ECO:0000256" key="4">
    <source>
        <dbReference type="ARBA" id="ARBA00023242"/>
    </source>
</evidence>
<name>A0A673IIN1_9TELE</name>
<dbReference type="PANTHER" id="PTHR48029:SF1">
    <property type="entry name" value="NUCLEOLAR PROTEIN 8"/>
    <property type="match status" value="1"/>
</dbReference>
<dbReference type="GO" id="GO:0003723">
    <property type="term" value="F:RNA binding"/>
    <property type="evidence" value="ECO:0007669"/>
    <property type="project" value="UniProtKB-UniRule"/>
</dbReference>
<evidence type="ECO:0000256" key="3">
    <source>
        <dbReference type="ARBA" id="ARBA00022884"/>
    </source>
</evidence>
<keyword evidence="4" id="KW-0539">Nucleus</keyword>
<comment type="subunit">
    <text evidence="6">Interacts with the GTP form of RRAGA, RRAGC and RRAGD. Interacts with NIP7. Interacts with DDX18; the interaction is RNA-dependent. Interacts with DDX47; the interaction is RNA-dependent.</text>
</comment>
<feature type="domain" description="RRM" evidence="9">
    <location>
        <begin position="2"/>
        <end position="84"/>
    </location>
</feature>
<comment type="function">
    <text evidence="5">Plays an essential role in the survival of diffuse-type gastric cancer cells. Acts as a nucleolar anchoring protein for DDX47. May be involved in regulation of gene expression at the post-transcriptional level or in ribosome biogenesis in cancer cells.</text>
</comment>
<sequence length="112" mass="13008">MKRLYIGGLGHTVSEKDLKDRFGKFGDVSDVEIITRKDENGAPLKTFGYININITDAEYKRCMYSILNKSTWKGGTLLIQLAKESFLHRMLVAQEHLRNPKQRRRQPRGGWR</sequence>
<evidence type="ECO:0000313" key="11">
    <source>
        <dbReference type="Proteomes" id="UP000472270"/>
    </source>
</evidence>
<keyword evidence="11" id="KW-1185">Reference proteome</keyword>
<dbReference type="InterPro" id="IPR012677">
    <property type="entry name" value="Nucleotide-bd_a/b_plait_sf"/>
</dbReference>
<dbReference type="PANTHER" id="PTHR48029">
    <property type="entry name" value="NUCLEOLAR PROTEIN 8"/>
    <property type="match status" value="1"/>
</dbReference>
<dbReference type="AlphaFoldDB" id="A0A673IIN1"/>
<dbReference type="Gene3D" id="3.30.70.330">
    <property type="match status" value="1"/>
</dbReference>